<dbReference type="InterPro" id="IPR008979">
    <property type="entry name" value="Galactose-bd-like_sf"/>
</dbReference>
<dbReference type="OrthoDB" id="1657402at2759"/>
<gene>
    <name evidence="12" type="ORF">TrST_g582</name>
</gene>
<organism evidence="12 13">
    <name type="scientific">Triparma strigata</name>
    <dbReference type="NCBI Taxonomy" id="1606541"/>
    <lineage>
        <taxon>Eukaryota</taxon>
        <taxon>Sar</taxon>
        <taxon>Stramenopiles</taxon>
        <taxon>Ochrophyta</taxon>
        <taxon>Bolidophyceae</taxon>
        <taxon>Parmales</taxon>
        <taxon>Triparmaceae</taxon>
        <taxon>Triparma</taxon>
    </lineage>
</organism>
<dbReference type="InterPro" id="IPR001944">
    <property type="entry name" value="Glycoside_Hdrlase_35"/>
</dbReference>
<feature type="domain" description="Glycoside hydrolase 35 catalytic" evidence="10">
    <location>
        <begin position="33"/>
        <end position="356"/>
    </location>
</feature>
<dbReference type="PANTHER" id="PTHR23421">
    <property type="entry name" value="BETA-GALACTOSIDASE RELATED"/>
    <property type="match status" value="1"/>
</dbReference>
<dbReference type="InterPro" id="IPR019801">
    <property type="entry name" value="Glyco_hydro_35_CS"/>
</dbReference>
<keyword evidence="6 7" id="KW-0326">Glycosidase</keyword>
<sequence length="763" mass="82973">MKVKGMLAVFLSCLLLLVPRSVGGASISWNQRSFSVNGKPTMLIGGSFHYPRASPSEWPSVFSEMKANGLNLVQTYVFWDVHEPVESEYFFPSDPEDPANLVLFLQEAQKAGLYVHLRIGPYACAEWNNGGIPVWMTTEHDDVTFRTDDSFWLEKIEGFLDATLQVVSDANLMASQGGPIIMAQIENEYGNVEYAYGAGGARYVAKVADYAVNHPIGAEVPWVMCQQGVIASKGTSPPSNVISACNGYYCDNWIEDHIEAFPDQPHMFTENWPGWFQKWGEAVPHRPATDVAFSVARWFAKGGSFMNYYMAFGGTSLARQVGGPNIITSYDYDVQINEYGFRAEPKFSLTAALHQAIYDVQDTMFDAAPVAGTFNGTESCETHTYFAADSNKCSVWFSNYGEKNECVSDNGWEIPAWSVLVASGTATATSAGSAATSCGDLKFLYSTKQISESKPANKLSAATFDTKIENIELVSTVKVPTVDDTGDNVFAFDSPQEQLGMTKDKTDYLWYTAEYEAPAANDAAILEVEAGLAGGVSLMVFVNGELKVTERSVSDAQGQLEDVDWATHEALTIPVVEGINSIAILSMSTGLRNYGPYIERARVGILSDIRVDGKVLTNIVHKVGMDGEGSGGEVEEGGGESRDDGSLTFYKMNFGATAEGPLALDLTTMGKGFVTVNGHHIGRFWSVKANDECNPCDEADYTGSYNADNCRTGCGDYSQRYYKIPDTFLSGSDSDSPNEVVVFTEIGGDPAGIQLVSMSMVDN</sequence>
<evidence type="ECO:0000256" key="2">
    <source>
        <dbReference type="ARBA" id="ARBA00009809"/>
    </source>
</evidence>
<dbReference type="EC" id="3.2.1.23" evidence="3 7"/>
<dbReference type="InterPro" id="IPR031330">
    <property type="entry name" value="Gly_Hdrlase_35_cat"/>
</dbReference>
<evidence type="ECO:0000259" key="11">
    <source>
        <dbReference type="Pfam" id="PF21467"/>
    </source>
</evidence>
<name>A0A9W7EFH0_9STRA</name>
<dbReference type="GO" id="GO:0005975">
    <property type="term" value="P:carbohydrate metabolic process"/>
    <property type="evidence" value="ECO:0007669"/>
    <property type="project" value="InterPro"/>
</dbReference>
<dbReference type="Gene3D" id="2.60.120.260">
    <property type="entry name" value="Galactose-binding domain-like"/>
    <property type="match status" value="2"/>
</dbReference>
<comment type="caution">
    <text evidence="12">The sequence shown here is derived from an EMBL/GenBank/DDBJ whole genome shotgun (WGS) entry which is preliminary data.</text>
</comment>
<dbReference type="AlphaFoldDB" id="A0A9W7EFH0"/>
<evidence type="ECO:0000256" key="5">
    <source>
        <dbReference type="ARBA" id="ARBA00022801"/>
    </source>
</evidence>
<keyword evidence="4 9" id="KW-0732">Signal</keyword>
<dbReference type="InterPro" id="IPR017853">
    <property type="entry name" value="GH"/>
</dbReference>
<keyword evidence="13" id="KW-1185">Reference proteome</keyword>
<evidence type="ECO:0000256" key="6">
    <source>
        <dbReference type="ARBA" id="ARBA00023295"/>
    </source>
</evidence>
<dbReference type="EMBL" id="BRXY01000201">
    <property type="protein sequence ID" value="GMH76877.1"/>
    <property type="molecule type" value="Genomic_DNA"/>
</dbReference>
<dbReference type="PRINTS" id="PR00742">
    <property type="entry name" value="GLHYDRLASE35"/>
</dbReference>
<feature type="domain" description="Beta-galactosidase galactose-binding" evidence="11">
    <location>
        <begin position="647"/>
        <end position="730"/>
    </location>
</feature>
<evidence type="ECO:0000313" key="13">
    <source>
        <dbReference type="Proteomes" id="UP001165085"/>
    </source>
</evidence>
<evidence type="ECO:0000256" key="4">
    <source>
        <dbReference type="ARBA" id="ARBA00022729"/>
    </source>
</evidence>
<evidence type="ECO:0000256" key="7">
    <source>
        <dbReference type="RuleBase" id="RU000675"/>
    </source>
</evidence>
<proteinExistence type="inferred from homology"/>
<evidence type="ECO:0000313" key="12">
    <source>
        <dbReference type="EMBL" id="GMH76877.1"/>
    </source>
</evidence>
<evidence type="ECO:0000256" key="8">
    <source>
        <dbReference type="RuleBase" id="RU003679"/>
    </source>
</evidence>
<dbReference type="InterPro" id="IPR048913">
    <property type="entry name" value="BetaGal_gal-bd"/>
</dbReference>
<dbReference type="Gene3D" id="3.20.20.80">
    <property type="entry name" value="Glycosidases"/>
    <property type="match status" value="1"/>
</dbReference>
<evidence type="ECO:0000256" key="3">
    <source>
        <dbReference type="ARBA" id="ARBA00012756"/>
    </source>
</evidence>
<evidence type="ECO:0000256" key="9">
    <source>
        <dbReference type="SAM" id="SignalP"/>
    </source>
</evidence>
<dbReference type="Pfam" id="PF01301">
    <property type="entry name" value="Glyco_hydro_35"/>
    <property type="match status" value="1"/>
</dbReference>
<reference evidence="13" key="1">
    <citation type="journal article" date="2023" name="Commun. Biol.">
        <title>Genome analysis of Parmales, the sister group of diatoms, reveals the evolutionary specialization of diatoms from phago-mixotrophs to photoautotrophs.</title>
        <authorList>
            <person name="Ban H."/>
            <person name="Sato S."/>
            <person name="Yoshikawa S."/>
            <person name="Yamada K."/>
            <person name="Nakamura Y."/>
            <person name="Ichinomiya M."/>
            <person name="Sato N."/>
            <person name="Blanc-Mathieu R."/>
            <person name="Endo H."/>
            <person name="Kuwata A."/>
            <person name="Ogata H."/>
        </authorList>
    </citation>
    <scope>NUCLEOTIDE SEQUENCE [LARGE SCALE GENOMIC DNA]</scope>
    <source>
        <strain evidence="13">NIES 3701</strain>
    </source>
</reference>
<dbReference type="SUPFAM" id="SSF51445">
    <property type="entry name" value="(Trans)glycosidases"/>
    <property type="match status" value="1"/>
</dbReference>
<dbReference type="SUPFAM" id="SSF49785">
    <property type="entry name" value="Galactose-binding domain-like"/>
    <property type="match status" value="1"/>
</dbReference>
<dbReference type="Proteomes" id="UP001165085">
    <property type="component" value="Unassembled WGS sequence"/>
</dbReference>
<dbReference type="FunFam" id="3.20.20.80:FF:000006">
    <property type="entry name" value="Beta-galactosidase"/>
    <property type="match status" value="1"/>
</dbReference>
<feature type="chain" id="PRO_5040928896" description="Beta-galactosidase" evidence="9">
    <location>
        <begin position="25"/>
        <end position="763"/>
    </location>
</feature>
<comment type="catalytic activity">
    <reaction evidence="1 7">
        <text>Hydrolysis of terminal non-reducing beta-D-galactose residues in beta-D-galactosides.</text>
        <dbReference type="EC" id="3.2.1.23"/>
    </reaction>
</comment>
<accession>A0A9W7EFH0</accession>
<keyword evidence="5 7" id="KW-0378">Hydrolase</keyword>
<evidence type="ECO:0000256" key="1">
    <source>
        <dbReference type="ARBA" id="ARBA00001412"/>
    </source>
</evidence>
<dbReference type="PROSITE" id="PS01182">
    <property type="entry name" value="GLYCOSYL_HYDROL_F35"/>
    <property type="match status" value="1"/>
</dbReference>
<dbReference type="GO" id="GO:0004565">
    <property type="term" value="F:beta-galactosidase activity"/>
    <property type="evidence" value="ECO:0007669"/>
    <property type="project" value="UniProtKB-EC"/>
</dbReference>
<feature type="signal peptide" evidence="9">
    <location>
        <begin position="1"/>
        <end position="24"/>
    </location>
</feature>
<protein>
    <recommendedName>
        <fullName evidence="3 7">Beta-galactosidase</fullName>
        <ecNumber evidence="3 7">3.2.1.23</ecNumber>
    </recommendedName>
</protein>
<comment type="similarity">
    <text evidence="2 8">Belongs to the glycosyl hydrolase 35 family.</text>
</comment>
<evidence type="ECO:0000259" key="10">
    <source>
        <dbReference type="Pfam" id="PF01301"/>
    </source>
</evidence>
<dbReference type="Pfam" id="PF21467">
    <property type="entry name" value="BetaGal_gal-bd"/>
    <property type="match status" value="1"/>
</dbReference>